<feature type="domain" description="Pyridoxamine 5'-phosphate oxidase N-terminal" evidence="2">
    <location>
        <begin position="4"/>
        <end position="129"/>
    </location>
</feature>
<dbReference type="GO" id="GO:0070967">
    <property type="term" value="F:coenzyme F420 binding"/>
    <property type="evidence" value="ECO:0007669"/>
    <property type="project" value="TreeGrafter"/>
</dbReference>
<evidence type="ECO:0000313" key="4">
    <source>
        <dbReference type="Proteomes" id="UP000540685"/>
    </source>
</evidence>
<dbReference type="EMBL" id="JACHMP010000001">
    <property type="protein sequence ID" value="MBB5821074.1"/>
    <property type="molecule type" value="Genomic_DNA"/>
</dbReference>
<dbReference type="Gene3D" id="2.30.110.10">
    <property type="entry name" value="Electron Transport, Fmn-binding Protein, Chain A"/>
    <property type="match status" value="1"/>
</dbReference>
<evidence type="ECO:0000313" key="3">
    <source>
        <dbReference type="EMBL" id="MBB5821074.1"/>
    </source>
</evidence>
<dbReference type="InterPro" id="IPR019920">
    <property type="entry name" value="F420-binding_dom_put"/>
</dbReference>
<comment type="caution">
    <text evidence="3">The sequence shown here is derived from an EMBL/GenBank/DDBJ whole genome shotgun (WGS) entry which is preliminary data.</text>
</comment>
<keyword evidence="1" id="KW-0560">Oxidoreductase</keyword>
<organism evidence="3 4">
    <name type="scientific">Streptosporangium becharense</name>
    <dbReference type="NCBI Taxonomy" id="1816182"/>
    <lineage>
        <taxon>Bacteria</taxon>
        <taxon>Bacillati</taxon>
        <taxon>Actinomycetota</taxon>
        <taxon>Actinomycetes</taxon>
        <taxon>Streptosporangiales</taxon>
        <taxon>Streptosporangiaceae</taxon>
        <taxon>Streptosporangium</taxon>
    </lineage>
</organism>
<dbReference type="PANTHER" id="PTHR35176">
    <property type="entry name" value="HEME OXYGENASE HI_0854-RELATED"/>
    <property type="match status" value="1"/>
</dbReference>
<proteinExistence type="predicted"/>
<gene>
    <name evidence="3" type="ORF">F4562_004136</name>
</gene>
<evidence type="ECO:0000256" key="1">
    <source>
        <dbReference type="ARBA" id="ARBA00023002"/>
    </source>
</evidence>
<dbReference type="GO" id="GO:0016627">
    <property type="term" value="F:oxidoreductase activity, acting on the CH-CH group of donors"/>
    <property type="evidence" value="ECO:0007669"/>
    <property type="project" value="TreeGrafter"/>
</dbReference>
<sequence>MDLDQARAFLRDNHRAVMLTRHADGRPQLSPVTVGVDASGKAVVSTRETAVKVRNLRRDPKVTLCVTTDAFFGPWVQIEGVAEVVSLPEAMEPLVDYYRDISGEHPDWDDYRAAMERDRRVIVRIEITRAGPDVHG</sequence>
<name>A0A7W9IHY1_9ACTN</name>
<reference evidence="3 4" key="1">
    <citation type="submission" date="2020-08" db="EMBL/GenBank/DDBJ databases">
        <title>Sequencing the genomes of 1000 actinobacteria strains.</title>
        <authorList>
            <person name="Klenk H.-P."/>
        </authorList>
    </citation>
    <scope>NUCLEOTIDE SEQUENCE [LARGE SCALE GENOMIC DNA]</scope>
    <source>
        <strain evidence="3 4">DSM 46887</strain>
    </source>
</reference>
<dbReference type="RefSeq" id="WP_184544789.1">
    <property type="nucleotide sequence ID" value="NZ_JACHMP010000001.1"/>
</dbReference>
<dbReference type="AlphaFoldDB" id="A0A7W9IHY1"/>
<dbReference type="Pfam" id="PF01243">
    <property type="entry name" value="PNPOx_N"/>
    <property type="match status" value="1"/>
</dbReference>
<accession>A0A7W9IHY1</accession>
<dbReference type="InterPro" id="IPR052019">
    <property type="entry name" value="F420H2_bilvrd_red/Heme_oxyg"/>
</dbReference>
<dbReference type="InterPro" id="IPR011576">
    <property type="entry name" value="Pyridox_Oxase_N"/>
</dbReference>
<dbReference type="SUPFAM" id="SSF50475">
    <property type="entry name" value="FMN-binding split barrel"/>
    <property type="match status" value="1"/>
</dbReference>
<dbReference type="PANTHER" id="PTHR35176:SF2">
    <property type="entry name" value="F420H(2)-DEPENDENT REDUCTASE RV1155"/>
    <property type="match status" value="1"/>
</dbReference>
<keyword evidence="4" id="KW-1185">Reference proteome</keyword>
<dbReference type="NCBIfam" id="TIGR03618">
    <property type="entry name" value="Rv1155_F420"/>
    <property type="match status" value="1"/>
</dbReference>
<evidence type="ECO:0000259" key="2">
    <source>
        <dbReference type="Pfam" id="PF01243"/>
    </source>
</evidence>
<dbReference type="Proteomes" id="UP000540685">
    <property type="component" value="Unassembled WGS sequence"/>
</dbReference>
<protein>
    <submittedName>
        <fullName evidence="3">PPOX class probable F420-dependent enzyme</fullName>
    </submittedName>
</protein>
<dbReference type="GO" id="GO:0005829">
    <property type="term" value="C:cytosol"/>
    <property type="evidence" value="ECO:0007669"/>
    <property type="project" value="TreeGrafter"/>
</dbReference>
<dbReference type="InterPro" id="IPR012349">
    <property type="entry name" value="Split_barrel_FMN-bd"/>
</dbReference>